<dbReference type="InterPro" id="IPR013087">
    <property type="entry name" value="Znf_C2H2_type"/>
</dbReference>
<name>A0A9P5MN83_9AGAM</name>
<sequence>MRIRSTEIIKLFLLLLPESLDDVHVKLRPLKWPQVPTGNIPHMNPMTYDIGDPSSLQEWAKITANRIANDPEFQEELLRGSGYGLKRLRTPEPDLGAGPSQWTTESEDRDDADPQSRRTKRRRTIIEEGETGDRAAARRGETQEPRVRRTPALTNDKSKLGNQGLRSETHVVPSQGVYHSLSPGPTITGATLGPTELTDQAWREGGQSISEGVEDAHDDEETDEERWARLMYREGGRWRCRGCDGRAFSDRSTLQRHCRSSAHAKQRDMRKCPLCEKSYRRQSGLNRHLKVKHA</sequence>
<feature type="signal peptide" evidence="3">
    <location>
        <begin position="1"/>
        <end position="21"/>
    </location>
</feature>
<dbReference type="Pfam" id="PF00096">
    <property type="entry name" value="zf-C2H2"/>
    <property type="match status" value="1"/>
</dbReference>
<keyword evidence="3" id="KW-0732">Signal</keyword>
<accession>A0A9P5MN83</accession>
<dbReference type="Gene3D" id="3.30.160.60">
    <property type="entry name" value="Classic Zinc Finger"/>
    <property type="match status" value="1"/>
</dbReference>
<dbReference type="InterPro" id="IPR036236">
    <property type="entry name" value="Znf_C2H2_sf"/>
</dbReference>
<evidence type="ECO:0000256" key="2">
    <source>
        <dbReference type="SAM" id="MobiDB-lite"/>
    </source>
</evidence>
<dbReference type="SUPFAM" id="SSF57667">
    <property type="entry name" value="beta-beta-alpha zinc fingers"/>
    <property type="match status" value="1"/>
</dbReference>
<dbReference type="PROSITE" id="PS50157">
    <property type="entry name" value="ZINC_FINGER_C2H2_2"/>
    <property type="match status" value="2"/>
</dbReference>
<keyword evidence="1" id="KW-0479">Metal-binding</keyword>
<gene>
    <name evidence="5" type="ORF">DFH94DRAFT_763247</name>
</gene>
<dbReference type="EMBL" id="WHVB01000018">
    <property type="protein sequence ID" value="KAF8473645.1"/>
    <property type="molecule type" value="Genomic_DNA"/>
</dbReference>
<dbReference type="GO" id="GO:0008270">
    <property type="term" value="F:zinc ion binding"/>
    <property type="evidence" value="ECO:0007669"/>
    <property type="project" value="UniProtKB-KW"/>
</dbReference>
<feature type="domain" description="C2H2-type" evidence="4">
    <location>
        <begin position="238"/>
        <end position="268"/>
    </location>
</feature>
<dbReference type="AlphaFoldDB" id="A0A9P5MN83"/>
<feature type="compositionally biased region" description="Polar residues" evidence="2">
    <location>
        <begin position="152"/>
        <end position="162"/>
    </location>
</feature>
<feature type="compositionally biased region" description="Basic and acidic residues" evidence="2">
    <location>
        <begin position="131"/>
        <end position="147"/>
    </location>
</feature>
<evidence type="ECO:0000259" key="4">
    <source>
        <dbReference type="PROSITE" id="PS50157"/>
    </source>
</evidence>
<keyword evidence="6" id="KW-1185">Reference proteome</keyword>
<feature type="domain" description="C2H2-type" evidence="4">
    <location>
        <begin position="270"/>
        <end position="294"/>
    </location>
</feature>
<reference evidence="5" key="2">
    <citation type="journal article" date="2020" name="Nat. Commun.">
        <title>Large-scale genome sequencing of mycorrhizal fungi provides insights into the early evolution of symbiotic traits.</title>
        <authorList>
            <person name="Miyauchi S."/>
            <person name="Kiss E."/>
            <person name="Kuo A."/>
            <person name="Drula E."/>
            <person name="Kohler A."/>
            <person name="Sanchez-Garcia M."/>
            <person name="Morin E."/>
            <person name="Andreopoulos B."/>
            <person name="Barry K.W."/>
            <person name="Bonito G."/>
            <person name="Buee M."/>
            <person name="Carver A."/>
            <person name="Chen C."/>
            <person name="Cichocki N."/>
            <person name="Clum A."/>
            <person name="Culley D."/>
            <person name="Crous P.W."/>
            <person name="Fauchery L."/>
            <person name="Girlanda M."/>
            <person name="Hayes R.D."/>
            <person name="Keri Z."/>
            <person name="LaButti K."/>
            <person name="Lipzen A."/>
            <person name="Lombard V."/>
            <person name="Magnuson J."/>
            <person name="Maillard F."/>
            <person name="Murat C."/>
            <person name="Nolan M."/>
            <person name="Ohm R.A."/>
            <person name="Pangilinan J."/>
            <person name="Pereira M.F."/>
            <person name="Perotto S."/>
            <person name="Peter M."/>
            <person name="Pfister S."/>
            <person name="Riley R."/>
            <person name="Sitrit Y."/>
            <person name="Stielow J.B."/>
            <person name="Szollosi G."/>
            <person name="Zifcakova L."/>
            <person name="Stursova M."/>
            <person name="Spatafora J.W."/>
            <person name="Tedersoo L."/>
            <person name="Vaario L.M."/>
            <person name="Yamada A."/>
            <person name="Yan M."/>
            <person name="Wang P."/>
            <person name="Xu J."/>
            <person name="Bruns T."/>
            <person name="Baldrian P."/>
            <person name="Vilgalys R."/>
            <person name="Dunand C."/>
            <person name="Henrissat B."/>
            <person name="Grigoriev I.V."/>
            <person name="Hibbett D."/>
            <person name="Nagy L.G."/>
            <person name="Martin F.M."/>
        </authorList>
    </citation>
    <scope>NUCLEOTIDE SEQUENCE</scope>
    <source>
        <strain evidence="5">Prilba</strain>
    </source>
</reference>
<comment type="caution">
    <text evidence="5">The sequence shown here is derived from an EMBL/GenBank/DDBJ whole genome shotgun (WGS) entry which is preliminary data.</text>
</comment>
<keyword evidence="1" id="KW-0863">Zinc-finger</keyword>
<reference evidence="5" key="1">
    <citation type="submission" date="2019-10" db="EMBL/GenBank/DDBJ databases">
        <authorList>
            <consortium name="DOE Joint Genome Institute"/>
            <person name="Kuo A."/>
            <person name="Miyauchi S."/>
            <person name="Kiss E."/>
            <person name="Drula E."/>
            <person name="Kohler A."/>
            <person name="Sanchez-Garcia M."/>
            <person name="Andreopoulos B."/>
            <person name="Barry K.W."/>
            <person name="Bonito G."/>
            <person name="Buee M."/>
            <person name="Carver A."/>
            <person name="Chen C."/>
            <person name="Cichocki N."/>
            <person name="Clum A."/>
            <person name="Culley D."/>
            <person name="Crous P.W."/>
            <person name="Fauchery L."/>
            <person name="Girlanda M."/>
            <person name="Hayes R."/>
            <person name="Keri Z."/>
            <person name="LaButti K."/>
            <person name="Lipzen A."/>
            <person name="Lombard V."/>
            <person name="Magnuson J."/>
            <person name="Maillard F."/>
            <person name="Morin E."/>
            <person name="Murat C."/>
            <person name="Nolan M."/>
            <person name="Ohm R."/>
            <person name="Pangilinan J."/>
            <person name="Pereira M."/>
            <person name="Perotto S."/>
            <person name="Peter M."/>
            <person name="Riley R."/>
            <person name="Sitrit Y."/>
            <person name="Stielow B."/>
            <person name="Szollosi G."/>
            <person name="Zifcakova L."/>
            <person name="Stursova M."/>
            <person name="Spatafora J.W."/>
            <person name="Tedersoo L."/>
            <person name="Vaario L.-M."/>
            <person name="Yamada A."/>
            <person name="Yan M."/>
            <person name="Wang P."/>
            <person name="Xu J."/>
            <person name="Bruns T."/>
            <person name="Baldrian P."/>
            <person name="Vilgalys R."/>
            <person name="Henrissat B."/>
            <person name="Grigoriev I.V."/>
            <person name="Hibbett D."/>
            <person name="Nagy L.G."/>
            <person name="Martin F.M."/>
        </authorList>
    </citation>
    <scope>NUCLEOTIDE SEQUENCE</scope>
    <source>
        <strain evidence="5">Prilba</strain>
    </source>
</reference>
<organism evidence="5 6">
    <name type="scientific">Russula ochroleuca</name>
    <dbReference type="NCBI Taxonomy" id="152965"/>
    <lineage>
        <taxon>Eukaryota</taxon>
        <taxon>Fungi</taxon>
        <taxon>Dikarya</taxon>
        <taxon>Basidiomycota</taxon>
        <taxon>Agaricomycotina</taxon>
        <taxon>Agaricomycetes</taxon>
        <taxon>Russulales</taxon>
        <taxon>Russulaceae</taxon>
        <taxon>Russula</taxon>
    </lineage>
</organism>
<dbReference type="SMART" id="SM00355">
    <property type="entry name" value="ZnF_C2H2"/>
    <property type="match status" value="2"/>
</dbReference>
<keyword evidence="1" id="KW-0862">Zinc</keyword>
<proteinExistence type="predicted"/>
<evidence type="ECO:0000313" key="5">
    <source>
        <dbReference type="EMBL" id="KAF8473645.1"/>
    </source>
</evidence>
<feature type="chain" id="PRO_5040305664" description="C2H2-type domain-containing protein" evidence="3">
    <location>
        <begin position="22"/>
        <end position="294"/>
    </location>
</feature>
<protein>
    <recommendedName>
        <fullName evidence="4">C2H2-type domain-containing protein</fullName>
    </recommendedName>
</protein>
<dbReference type="Proteomes" id="UP000759537">
    <property type="component" value="Unassembled WGS sequence"/>
</dbReference>
<dbReference type="PROSITE" id="PS00028">
    <property type="entry name" value="ZINC_FINGER_C2H2_1"/>
    <property type="match status" value="1"/>
</dbReference>
<dbReference type="OrthoDB" id="3302133at2759"/>
<evidence type="ECO:0000313" key="6">
    <source>
        <dbReference type="Proteomes" id="UP000759537"/>
    </source>
</evidence>
<feature type="region of interest" description="Disordered" evidence="2">
    <location>
        <begin position="88"/>
        <end position="162"/>
    </location>
</feature>
<evidence type="ECO:0000256" key="1">
    <source>
        <dbReference type="PROSITE-ProRule" id="PRU00042"/>
    </source>
</evidence>
<evidence type="ECO:0000256" key="3">
    <source>
        <dbReference type="SAM" id="SignalP"/>
    </source>
</evidence>